<dbReference type="AlphaFoldDB" id="A0A7W4IT05"/>
<evidence type="ECO:0000313" key="3">
    <source>
        <dbReference type="EMBL" id="MBB2168519.1"/>
    </source>
</evidence>
<dbReference type="EMBL" id="JABEQD010000005">
    <property type="protein sequence ID" value="MBB2168519.1"/>
    <property type="molecule type" value="Genomic_DNA"/>
</dbReference>
<dbReference type="PANTHER" id="PTHR43384:SF6">
    <property type="entry name" value="SEPTUM SITE-DETERMINING PROTEIN MIND HOMOLOG, CHLOROPLASTIC"/>
    <property type="match status" value="1"/>
</dbReference>
<reference evidence="3 4" key="1">
    <citation type="submission" date="2020-04" db="EMBL/GenBank/DDBJ databases">
        <title>Description of novel Gluconacetobacter.</title>
        <authorList>
            <person name="Sombolestani A."/>
        </authorList>
    </citation>
    <scope>NUCLEOTIDE SEQUENCE [LARGE SCALE GENOMIC DNA]</scope>
    <source>
        <strain evidence="3 4">LMG 27801</strain>
    </source>
</reference>
<dbReference type="PANTHER" id="PTHR43384">
    <property type="entry name" value="SEPTUM SITE-DETERMINING PROTEIN MIND HOMOLOG, CHLOROPLASTIC-RELATED"/>
    <property type="match status" value="1"/>
</dbReference>
<dbReference type="SUPFAM" id="SSF52540">
    <property type="entry name" value="P-loop containing nucleoside triphosphate hydrolases"/>
    <property type="match status" value="1"/>
</dbReference>
<evidence type="ECO:0008006" key="5">
    <source>
        <dbReference type="Google" id="ProtNLM"/>
    </source>
</evidence>
<dbReference type="InterPro" id="IPR027417">
    <property type="entry name" value="P-loop_NTPase"/>
</dbReference>
<gene>
    <name evidence="3" type="ORF">HLH36_09175</name>
</gene>
<organism evidence="3 4">
    <name type="scientific">Gluconacetobacter aggeris</name>
    <dbReference type="NCBI Taxonomy" id="1286186"/>
    <lineage>
        <taxon>Bacteria</taxon>
        <taxon>Pseudomonadati</taxon>
        <taxon>Pseudomonadota</taxon>
        <taxon>Alphaproteobacteria</taxon>
        <taxon>Acetobacterales</taxon>
        <taxon>Acetobacteraceae</taxon>
        <taxon>Gluconacetobacter</taxon>
    </lineage>
</organism>
<comment type="caution">
    <text evidence="3">The sequence shown here is derived from an EMBL/GenBank/DDBJ whole genome shotgun (WGS) entry which is preliminary data.</text>
</comment>
<dbReference type="RefSeq" id="WP_182986095.1">
    <property type="nucleotide sequence ID" value="NZ_JABEQD010000005.1"/>
</dbReference>
<dbReference type="Gene3D" id="3.40.50.2300">
    <property type="match status" value="1"/>
</dbReference>
<keyword evidence="1" id="KW-0547">Nucleotide-binding</keyword>
<dbReference type="GO" id="GO:0051782">
    <property type="term" value="P:negative regulation of cell division"/>
    <property type="evidence" value="ECO:0007669"/>
    <property type="project" value="TreeGrafter"/>
</dbReference>
<sequence length="408" mass="43854">MTGGMDTAGRHDRPFLVGFVGDAATEAIIRDGLGPFVGLTIDLRRGSVRAATAALRKQATPKVLIVDIGDEKQPISALRELAHVVEPDVSVLLIGSIDSADFYREVTRGLGVLEYLPRPLTREKIAREFGPVLVGQIPERDNGGRCVTVTGVRGGVGASTIATNLAWLSGVAMQRHTVMLDADLYRGIAALLLDVAAGTGLCQALEMPERIDVLLAERAAVPVAERLHVLADRLDFMTELNCAPGATRALLGALRNRYNFIVADVPFVPNAFGRDLLVEVHQRVLVLEPTLASVRETLRLLEVPPGPLQKQRPVLVLNRVGRVGALNRRQVEDALKSHVDLTIPDLPRQIGNAETLGEAAAATRGTFRNAMLELARQVDAVGMLDAGSGLSVSVTAGIGRRWLPFGWQ</sequence>
<dbReference type="GO" id="GO:0005829">
    <property type="term" value="C:cytosol"/>
    <property type="evidence" value="ECO:0007669"/>
    <property type="project" value="TreeGrafter"/>
</dbReference>
<dbReference type="Gene3D" id="3.40.50.300">
    <property type="entry name" value="P-loop containing nucleotide triphosphate hydrolases"/>
    <property type="match status" value="1"/>
</dbReference>
<name>A0A7W4IT05_9PROT</name>
<dbReference type="GO" id="GO:0009898">
    <property type="term" value="C:cytoplasmic side of plasma membrane"/>
    <property type="evidence" value="ECO:0007669"/>
    <property type="project" value="TreeGrafter"/>
</dbReference>
<evidence type="ECO:0000313" key="4">
    <source>
        <dbReference type="Proteomes" id="UP000559860"/>
    </source>
</evidence>
<keyword evidence="4" id="KW-1185">Reference proteome</keyword>
<dbReference type="GO" id="GO:0005524">
    <property type="term" value="F:ATP binding"/>
    <property type="evidence" value="ECO:0007669"/>
    <property type="project" value="UniProtKB-KW"/>
</dbReference>
<evidence type="ECO:0000256" key="1">
    <source>
        <dbReference type="ARBA" id="ARBA00022741"/>
    </source>
</evidence>
<dbReference type="InterPro" id="IPR050625">
    <property type="entry name" value="ParA/MinD_ATPase"/>
</dbReference>
<protein>
    <recommendedName>
        <fullName evidence="5">Pilus assembly protein CpaE</fullName>
    </recommendedName>
</protein>
<dbReference type="GO" id="GO:0016887">
    <property type="term" value="F:ATP hydrolysis activity"/>
    <property type="evidence" value="ECO:0007669"/>
    <property type="project" value="TreeGrafter"/>
</dbReference>
<evidence type="ECO:0000256" key="2">
    <source>
        <dbReference type="ARBA" id="ARBA00022840"/>
    </source>
</evidence>
<keyword evidence="2" id="KW-0067">ATP-binding</keyword>
<accession>A0A7W4IT05</accession>
<dbReference type="Proteomes" id="UP000559860">
    <property type="component" value="Unassembled WGS sequence"/>
</dbReference>
<proteinExistence type="predicted"/>